<dbReference type="Proteomes" id="UP001174997">
    <property type="component" value="Unassembled WGS sequence"/>
</dbReference>
<name>A0AA40DEH0_9PEZI</name>
<dbReference type="AlphaFoldDB" id="A0AA40DEH0"/>
<feature type="transmembrane region" description="Helical" evidence="1">
    <location>
        <begin position="7"/>
        <end position="26"/>
    </location>
</feature>
<evidence type="ECO:0000313" key="2">
    <source>
        <dbReference type="EMBL" id="KAK0671235.1"/>
    </source>
</evidence>
<keyword evidence="1" id="KW-0472">Membrane</keyword>
<keyword evidence="1" id="KW-1133">Transmembrane helix</keyword>
<accession>A0AA40DEH0</accession>
<evidence type="ECO:0000313" key="3">
    <source>
        <dbReference type="Proteomes" id="UP001174997"/>
    </source>
</evidence>
<evidence type="ECO:0000256" key="1">
    <source>
        <dbReference type="SAM" id="Phobius"/>
    </source>
</evidence>
<sequence length="77" mass="8854">MRHGLVWLADMSIAWMMLTMMYRVAFLPQDSRASSPPRPGFTVVESSLQRLYRWPAGILKGIMFLFLSTLRRAPSHA</sequence>
<keyword evidence="1" id="KW-0812">Transmembrane</keyword>
<protein>
    <submittedName>
        <fullName evidence="2">Uncharacterized protein</fullName>
    </submittedName>
</protein>
<organism evidence="2 3">
    <name type="scientific">Cercophora samala</name>
    <dbReference type="NCBI Taxonomy" id="330535"/>
    <lineage>
        <taxon>Eukaryota</taxon>
        <taxon>Fungi</taxon>
        <taxon>Dikarya</taxon>
        <taxon>Ascomycota</taxon>
        <taxon>Pezizomycotina</taxon>
        <taxon>Sordariomycetes</taxon>
        <taxon>Sordariomycetidae</taxon>
        <taxon>Sordariales</taxon>
        <taxon>Lasiosphaeriaceae</taxon>
        <taxon>Cercophora</taxon>
    </lineage>
</organism>
<proteinExistence type="predicted"/>
<feature type="transmembrane region" description="Helical" evidence="1">
    <location>
        <begin position="51"/>
        <end position="70"/>
    </location>
</feature>
<keyword evidence="3" id="KW-1185">Reference proteome</keyword>
<gene>
    <name evidence="2" type="ORF">QBC41DRAFT_60742</name>
</gene>
<dbReference type="EMBL" id="JAULSY010000023">
    <property type="protein sequence ID" value="KAK0671235.1"/>
    <property type="molecule type" value="Genomic_DNA"/>
</dbReference>
<comment type="caution">
    <text evidence="2">The sequence shown here is derived from an EMBL/GenBank/DDBJ whole genome shotgun (WGS) entry which is preliminary data.</text>
</comment>
<reference evidence="2" key="1">
    <citation type="submission" date="2023-06" db="EMBL/GenBank/DDBJ databases">
        <title>Genome-scale phylogeny and comparative genomics of the fungal order Sordariales.</title>
        <authorList>
            <consortium name="Lawrence Berkeley National Laboratory"/>
            <person name="Hensen N."/>
            <person name="Bonometti L."/>
            <person name="Westerberg I."/>
            <person name="Brannstrom I.O."/>
            <person name="Guillou S."/>
            <person name="Cros-Aarteil S."/>
            <person name="Calhoun S."/>
            <person name="Haridas S."/>
            <person name="Kuo A."/>
            <person name="Mondo S."/>
            <person name="Pangilinan J."/>
            <person name="Riley R."/>
            <person name="Labutti K."/>
            <person name="Andreopoulos B."/>
            <person name="Lipzen A."/>
            <person name="Chen C."/>
            <person name="Yanf M."/>
            <person name="Daum C."/>
            <person name="Ng V."/>
            <person name="Clum A."/>
            <person name="Steindorff A."/>
            <person name="Ohm R."/>
            <person name="Martin F."/>
            <person name="Silar P."/>
            <person name="Natvig D."/>
            <person name="Lalanne C."/>
            <person name="Gautier V."/>
            <person name="Ament-Velasquez S.L."/>
            <person name="Kruys A."/>
            <person name="Hutchinson M.I."/>
            <person name="Powell A.J."/>
            <person name="Barry K."/>
            <person name="Miller A.N."/>
            <person name="Grigoriev I.V."/>
            <person name="Debuchy R."/>
            <person name="Gladieux P."/>
            <person name="Thoren M.H."/>
            <person name="Johannesson H."/>
        </authorList>
    </citation>
    <scope>NUCLEOTIDE SEQUENCE</scope>
    <source>
        <strain evidence="2">CBS 307.81</strain>
    </source>
</reference>